<dbReference type="InterPro" id="IPR018391">
    <property type="entry name" value="PQQ_b-propeller_rpt"/>
</dbReference>
<sequence length="434" mass="44811">MVAVLAVTAACDEREVILPGKREDLRAALSTGAPVEDLAARQGNRSLPISLPAARNNADWLQRPGTPATRTDNPALGPAPVLAWSAPIGAGDSRRNRITAEPVVAGGRVFTLDAEAKVTATSTAGATLWQADLVPSTDGAGDATGGGLAVGGGRLYVSSGFGRLTALDPATGAVIWQQELQAAGNGAPTFANGVVYLVAGDATAWAIEADTGRIRWQLSSAPDSNNVLGGPAPALTDKYAIFGFGSGEVQGAFRNGGLRAWEVIVGGRRLGYARANISDITGDPVVLGSTVYVGAQSGRLAALDVSTGERLWTADEGPLGPVWVAGGSVFLISDRNELLRLDAATGDRIWGAELPFFVKDRPRRQKEVFAHYGPVLAGGRIVIASNDGWLRFYDPASGAPRGSIEVPGGATVAPVVAGGTLYAVSTKGMLYAYR</sequence>
<comment type="caution">
    <text evidence="2">The sequence shown here is derived from an EMBL/GenBank/DDBJ whole genome shotgun (WGS) entry which is preliminary data.</text>
</comment>
<dbReference type="SUPFAM" id="SSF50998">
    <property type="entry name" value="Quinoprotein alcohol dehydrogenase-like"/>
    <property type="match status" value="1"/>
</dbReference>
<evidence type="ECO:0000259" key="1">
    <source>
        <dbReference type="Pfam" id="PF13360"/>
    </source>
</evidence>
<gene>
    <name evidence="2" type="ORF">GLS40_10915</name>
</gene>
<dbReference type="InterPro" id="IPR011047">
    <property type="entry name" value="Quinoprotein_ADH-like_sf"/>
</dbReference>
<keyword evidence="3" id="KW-1185">Reference proteome</keyword>
<evidence type="ECO:0000313" key="3">
    <source>
        <dbReference type="Proteomes" id="UP000443843"/>
    </source>
</evidence>
<accession>A0A844WC54</accession>
<name>A0A844WC54_9RHOB</name>
<protein>
    <submittedName>
        <fullName evidence="2">PQQ-binding-like beta-propeller repeat protein</fullName>
    </submittedName>
</protein>
<dbReference type="AlphaFoldDB" id="A0A844WC54"/>
<proteinExistence type="predicted"/>
<feature type="domain" description="Pyrrolo-quinoline quinone repeat" evidence="1">
    <location>
        <begin position="115"/>
        <end position="350"/>
    </location>
</feature>
<organism evidence="2 3">
    <name type="scientific">Pseudooceanicola pacificus</name>
    <dbReference type="NCBI Taxonomy" id="2676438"/>
    <lineage>
        <taxon>Bacteria</taxon>
        <taxon>Pseudomonadati</taxon>
        <taxon>Pseudomonadota</taxon>
        <taxon>Alphaproteobacteria</taxon>
        <taxon>Rhodobacterales</taxon>
        <taxon>Paracoccaceae</taxon>
        <taxon>Pseudooceanicola</taxon>
    </lineage>
</organism>
<dbReference type="InterPro" id="IPR015943">
    <property type="entry name" value="WD40/YVTN_repeat-like_dom_sf"/>
</dbReference>
<dbReference type="SMART" id="SM00564">
    <property type="entry name" value="PQQ"/>
    <property type="match status" value="6"/>
</dbReference>
<dbReference type="Gene3D" id="2.130.10.10">
    <property type="entry name" value="YVTN repeat-like/Quinoprotein amine dehydrogenase"/>
    <property type="match status" value="1"/>
</dbReference>
<dbReference type="Pfam" id="PF13360">
    <property type="entry name" value="PQQ_2"/>
    <property type="match status" value="1"/>
</dbReference>
<dbReference type="Proteomes" id="UP000443843">
    <property type="component" value="Unassembled WGS sequence"/>
</dbReference>
<reference evidence="2 3" key="1">
    <citation type="submission" date="2019-11" db="EMBL/GenBank/DDBJ databases">
        <title>Pseudooceanicola pacifica sp. nov., isolated from deep-sea sediment of the Pacific Ocean.</title>
        <authorList>
            <person name="Lyu L."/>
        </authorList>
    </citation>
    <scope>NUCLEOTIDE SEQUENCE [LARGE SCALE GENOMIC DNA]</scope>
    <source>
        <strain evidence="2 3">216_PA32_1</strain>
    </source>
</reference>
<dbReference type="PANTHER" id="PTHR34512:SF30">
    <property type="entry name" value="OUTER MEMBRANE PROTEIN ASSEMBLY FACTOR BAMB"/>
    <property type="match status" value="1"/>
</dbReference>
<evidence type="ECO:0000313" key="2">
    <source>
        <dbReference type="EMBL" id="MWB78538.1"/>
    </source>
</evidence>
<dbReference type="EMBL" id="WNXQ01000005">
    <property type="protein sequence ID" value="MWB78538.1"/>
    <property type="molecule type" value="Genomic_DNA"/>
</dbReference>
<dbReference type="InterPro" id="IPR002372">
    <property type="entry name" value="PQQ_rpt_dom"/>
</dbReference>
<dbReference type="PANTHER" id="PTHR34512">
    <property type="entry name" value="CELL SURFACE PROTEIN"/>
    <property type="match status" value="1"/>
</dbReference>